<evidence type="ECO:0000256" key="3">
    <source>
        <dbReference type="ARBA" id="ARBA00022603"/>
    </source>
</evidence>
<gene>
    <name evidence="6 8" type="primary">rsmI</name>
    <name evidence="8" type="ORF">DDT42_00204</name>
</gene>
<evidence type="ECO:0000256" key="2">
    <source>
        <dbReference type="ARBA" id="ARBA00022552"/>
    </source>
</evidence>
<dbReference type="InterPro" id="IPR035996">
    <property type="entry name" value="4pyrrol_Methylase_sf"/>
</dbReference>
<name>A0A9E2BEZ2_PSYF1</name>
<dbReference type="PANTHER" id="PTHR46111">
    <property type="entry name" value="RIBOSOMAL RNA SMALL SUBUNIT METHYLTRANSFERASE I"/>
    <property type="match status" value="1"/>
</dbReference>
<dbReference type="InterPro" id="IPR008189">
    <property type="entry name" value="rRNA_ssu_MeTfrase_I"/>
</dbReference>
<dbReference type="Pfam" id="PF00590">
    <property type="entry name" value="TP_methylase"/>
    <property type="match status" value="1"/>
</dbReference>
<dbReference type="InterPro" id="IPR014777">
    <property type="entry name" value="4pyrrole_Mease_sub1"/>
</dbReference>
<dbReference type="InterPro" id="IPR014776">
    <property type="entry name" value="4pyrrole_Mease_sub2"/>
</dbReference>
<evidence type="ECO:0000313" key="8">
    <source>
        <dbReference type="EMBL" id="MBT9144365.1"/>
    </source>
</evidence>
<keyword evidence="3 6" id="KW-0489">Methyltransferase</keyword>
<dbReference type="AlphaFoldDB" id="A0A9E2BEZ2"/>
<comment type="similarity">
    <text evidence="6">Belongs to the methyltransferase superfamily. RsmI family.</text>
</comment>
<evidence type="ECO:0000256" key="1">
    <source>
        <dbReference type="ARBA" id="ARBA00022490"/>
    </source>
</evidence>
<proteinExistence type="inferred from homology"/>
<dbReference type="PIRSF" id="PIRSF005917">
    <property type="entry name" value="MTase_YraL"/>
    <property type="match status" value="1"/>
</dbReference>
<keyword evidence="5 6" id="KW-0949">S-adenosyl-L-methionine</keyword>
<keyword evidence="4 6" id="KW-0808">Transferase</keyword>
<feature type="domain" description="Tetrapyrrole methylase" evidence="7">
    <location>
        <begin position="5"/>
        <end position="205"/>
    </location>
</feature>
<dbReference type="GO" id="GO:0070677">
    <property type="term" value="F:rRNA (cytosine-2'-O-)-methyltransferase activity"/>
    <property type="evidence" value="ECO:0007669"/>
    <property type="project" value="UniProtKB-UniRule"/>
</dbReference>
<comment type="caution">
    <text evidence="8">The sequence shown here is derived from an EMBL/GenBank/DDBJ whole genome shotgun (WGS) entry which is preliminary data.</text>
</comment>
<dbReference type="EC" id="2.1.1.198" evidence="6"/>
<dbReference type="PANTHER" id="PTHR46111:SF1">
    <property type="entry name" value="RIBOSOMAL RNA SMALL SUBUNIT METHYLTRANSFERASE I"/>
    <property type="match status" value="1"/>
</dbReference>
<keyword evidence="1 6" id="KW-0963">Cytoplasm</keyword>
<evidence type="ECO:0000256" key="6">
    <source>
        <dbReference type="HAMAP-Rule" id="MF_01877"/>
    </source>
</evidence>
<evidence type="ECO:0000259" key="7">
    <source>
        <dbReference type="Pfam" id="PF00590"/>
    </source>
</evidence>
<comment type="subcellular location">
    <subcellularLocation>
        <location evidence="6">Cytoplasm</location>
    </subcellularLocation>
</comment>
<reference evidence="8 9" key="1">
    <citation type="journal article" date="2021" name="bioRxiv">
        <title>Unique metabolic strategies in Hadean analogues reveal hints for primordial physiology.</title>
        <authorList>
            <person name="Nobu M.K."/>
            <person name="Nakai R."/>
            <person name="Tamazawa S."/>
            <person name="Mori H."/>
            <person name="Toyoda A."/>
            <person name="Ijiri A."/>
            <person name="Suzuki S."/>
            <person name="Kurokawa K."/>
            <person name="Kamagata Y."/>
            <person name="Tamaki H."/>
        </authorList>
    </citation>
    <scope>NUCLEOTIDE SEQUENCE [LARGE SCALE GENOMIC DNA]</scope>
    <source>
        <strain evidence="8">BS525</strain>
    </source>
</reference>
<dbReference type="Gene3D" id="3.40.1010.10">
    <property type="entry name" value="Cobalt-precorrin-4 Transmethylase, Domain 1"/>
    <property type="match status" value="1"/>
</dbReference>
<dbReference type="EMBL" id="QLTW01000005">
    <property type="protein sequence ID" value="MBT9144365.1"/>
    <property type="molecule type" value="Genomic_DNA"/>
</dbReference>
<evidence type="ECO:0000256" key="5">
    <source>
        <dbReference type="ARBA" id="ARBA00022691"/>
    </source>
</evidence>
<accession>A0A9E2BEZ2</accession>
<organism evidence="8 9">
    <name type="scientific">Psychracetigena formicireducens</name>
    <dbReference type="NCBI Taxonomy" id="2986056"/>
    <lineage>
        <taxon>Bacteria</taxon>
        <taxon>Bacillati</taxon>
        <taxon>Candidatus Lithacetigenota</taxon>
        <taxon>Candidatus Psychracetigena</taxon>
    </lineage>
</organism>
<dbReference type="GO" id="GO:0005737">
    <property type="term" value="C:cytoplasm"/>
    <property type="evidence" value="ECO:0007669"/>
    <property type="project" value="UniProtKB-SubCell"/>
</dbReference>
<dbReference type="CDD" id="cd11648">
    <property type="entry name" value="RsmI"/>
    <property type="match status" value="1"/>
</dbReference>
<protein>
    <recommendedName>
        <fullName evidence="6">Ribosomal RNA small subunit methyltransferase I</fullName>
        <ecNumber evidence="6">2.1.1.198</ecNumber>
    </recommendedName>
    <alternativeName>
        <fullName evidence="6">16S rRNA 2'-O-ribose C1402 methyltransferase</fullName>
    </alternativeName>
    <alternativeName>
        <fullName evidence="6">rRNA (cytidine-2'-O-)-methyltransferase RsmI</fullName>
    </alternativeName>
</protein>
<dbReference type="InterPro" id="IPR000878">
    <property type="entry name" value="4pyrrol_Mease"/>
</dbReference>
<dbReference type="Proteomes" id="UP000811545">
    <property type="component" value="Unassembled WGS sequence"/>
</dbReference>
<evidence type="ECO:0000313" key="9">
    <source>
        <dbReference type="Proteomes" id="UP000811545"/>
    </source>
</evidence>
<dbReference type="NCBIfam" id="TIGR00096">
    <property type="entry name" value="16S rRNA (cytidine(1402)-2'-O)-methyltransferase"/>
    <property type="match status" value="1"/>
</dbReference>
<evidence type="ECO:0000256" key="4">
    <source>
        <dbReference type="ARBA" id="ARBA00022679"/>
    </source>
</evidence>
<dbReference type="SUPFAM" id="SSF53790">
    <property type="entry name" value="Tetrapyrrole methylase"/>
    <property type="match status" value="1"/>
</dbReference>
<sequence length="276" mass="31129">MDKGTIYLVSTPIGNLEDITLRALRVLKEVEVVYAEDTRSARVLFSHFGVQKKAISFFEGNQDLRMRKIKELLLEGKSIAVISEAGTPGIADPGESLVQLAIKEQFPLVFVPGASAVINSLIPSGLSTEQFIFLNFPPRKKSERVELFRRIKGLKMTSIFFESKRRVLTFLQEAIELFGPDHPAVVARELTKKFEEFVRGSLQEVYLDISQRKELLGEVVILLGGVDVTREIPQNITEVINSLLKEYSLKEACKLVASKQGLRANDIYRQYIKDNK</sequence>
<comment type="catalytic activity">
    <reaction evidence="6">
        <text>cytidine(1402) in 16S rRNA + S-adenosyl-L-methionine = 2'-O-methylcytidine(1402) in 16S rRNA + S-adenosyl-L-homocysteine + H(+)</text>
        <dbReference type="Rhea" id="RHEA:42924"/>
        <dbReference type="Rhea" id="RHEA-COMP:10285"/>
        <dbReference type="Rhea" id="RHEA-COMP:10286"/>
        <dbReference type="ChEBI" id="CHEBI:15378"/>
        <dbReference type="ChEBI" id="CHEBI:57856"/>
        <dbReference type="ChEBI" id="CHEBI:59789"/>
        <dbReference type="ChEBI" id="CHEBI:74495"/>
        <dbReference type="ChEBI" id="CHEBI:82748"/>
        <dbReference type="EC" id="2.1.1.198"/>
    </reaction>
</comment>
<keyword evidence="2 6" id="KW-0698">rRNA processing</keyword>
<dbReference type="Gene3D" id="3.30.950.10">
    <property type="entry name" value="Methyltransferase, Cobalt-precorrin-4 Transmethylase, Domain 2"/>
    <property type="match status" value="1"/>
</dbReference>
<dbReference type="HAMAP" id="MF_01877">
    <property type="entry name" value="16SrRNA_methyltr_I"/>
    <property type="match status" value="1"/>
</dbReference>
<comment type="function">
    <text evidence="6">Catalyzes the 2'-O-methylation of the ribose of cytidine 1402 (C1402) in 16S rRNA.</text>
</comment>